<dbReference type="AlphaFoldDB" id="A0A327XWV3"/>
<sequence length="49" mass="4713">MKTLVALGLVCLIAGCGADGPPVPPEPKSDSGVSMTLSGTAEVGVSGGW</sequence>
<proteinExistence type="predicted"/>
<name>A0A327XWV3_9RHOB</name>
<dbReference type="RefSeq" id="WP_009503014.1">
    <property type="nucleotide sequence ID" value="NZ_LIGK01000042.1"/>
</dbReference>
<dbReference type="PROSITE" id="PS51257">
    <property type="entry name" value="PROKAR_LIPOPROTEIN"/>
    <property type="match status" value="1"/>
</dbReference>
<keyword evidence="3" id="KW-1185">Reference proteome</keyword>
<feature type="region of interest" description="Disordered" evidence="1">
    <location>
        <begin position="19"/>
        <end position="49"/>
    </location>
</feature>
<gene>
    <name evidence="2" type="ORF">ATI53_104324</name>
</gene>
<organism evidence="2 3">
    <name type="scientific">Salipiger aestuarii</name>
    <dbReference type="NCBI Taxonomy" id="568098"/>
    <lineage>
        <taxon>Bacteria</taxon>
        <taxon>Pseudomonadati</taxon>
        <taxon>Pseudomonadota</taxon>
        <taxon>Alphaproteobacteria</taxon>
        <taxon>Rhodobacterales</taxon>
        <taxon>Roseobacteraceae</taxon>
        <taxon>Salipiger</taxon>
    </lineage>
</organism>
<dbReference type="Proteomes" id="UP000249165">
    <property type="component" value="Unassembled WGS sequence"/>
</dbReference>
<evidence type="ECO:0000256" key="1">
    <source>
        <dbReference type="SAM" id="MobiDB-lite"/>
    </source>
</evidence>
<dbReference type="OrthoDB" id="7690651at2"/>
<protein>
    <submittedName>
        <fullName evidence="2">Uncharacterized protein</fullName>
    </submittedName>
</protein>
<dbReference type="EMBL" id="QLMG01000043">
    <property type="protein sequence ID" value="RAK12386.1"/>
    <property type="molecule type" value="Genomic_DNA"/>
</dbReference>
<accession>A0A327XWV3</accession>
<evidence type="ECO:0000313" key="3">
    <source>
        <dbReference type="Proteomes" id="UP000249165"/>
    </source>
</evidence>
<comment type="caution">
    <text evidence="2">The sequence shown here is derived from an EMBL/GenBank/DDBJ whole genome shotgun (WGS) entry which is preliminary data.</text>
</comment>
<evidence type="ECO:0000313" key="2">
    <source>
        <dbReference type="EMBL" id="RAK12386.1"/>
    </source>
</evidence>
<reference evidence="2 3" key="1">
    <citation type="submission" date="2018-06" db="EMBL/GenBank/DDBJ databases">
        <title>Genomic Encyclopedia of Archaeal and Bacterial Type Strains, Phase II (KMG-II): from individual species to whole genera.</title>
        <authorList>
            <person name="Goeker M."/>
        </authorList>
    </citation>
    <scope>NUCLEOTIDE SEQUENCE [LARGE SCALE GENOMIC DNA]</scope>
    <source>
        <strain evidence="2 3">DSM 22011</strain>
    </source>
</reference>